<sequence length="107" mass="12326">MNHYQQNKPNFLKGSCLDNKKSGKVKSSAGGWPAKRRKKMVTNMVIFLTVLVYGVNFLVYMYLKINHIKDYLEKIAIYFGTNMTLLFTSGIFLFFGKIVEDGILVFE</sequence>
<feature type="transmembrane region" description="Helical" evidence="2">
    <location>
        <begin position="75"/>
        <end position="95"/>
    </location>
</feature>
<dbReference type="PATRIC" id="fig|1134806.3.peg.2245"/>
<comment type="caution">
    <text evidence="3">The sequence shown here is derived from an EMBL/GenBank/DDBJ whole genome shotgun (WGS) entry which is preliminary data.</text>
</comment>
<protein>
    <submittedName>
        <fullName evidence="3">Uncharacterized protein</fullName>
    </submittedName>
</protein>
<accession>J7CT09</accession>
<feature type="transmembrane region" description="Helical" evidence="2">
    <location>
        <begin position="45"/>
        <end position="63"/>
    </location>
</feature>
<dbReference type="HOGENOM" id="CLU_2205992_0_0_9"/>
<evidence type="ECO:0000313" key="3">
    <source>
        <dbReference type="EMBL" id="EJY43595.1"/>
    </source>
</evidence>
<reference evidence="3 4" key="1">
    <citation type="submission" date="2012-04" db="EMBL/GenBank/DDBJ databases">
        <authorList>
            <person name="Weinstock G."/>
            <person name="Sodergren E."/>
            <person name="Lobos E.A."/>
            <person name="Fulton L."/>
            <person name="Fulton R."/>
            <person name="Courtney L."/>
            <person name="Fronick C."/>
            <person name="O'Laughlin M."/>
            <person name="Godfrey J."/>
            <person name="Wilson R.M."/>
            <person name="Miner T."/>
            <person name="Farmer C."/>
            <person name="Delehaunty K."/>
            <person name="Cordes M."/>
            <person name="Minx P."/>
            <person name="Tomlinson C."/>
            <person name="Chen J."/>
            <person name="Wollam A."/>
            <person name="Pepin K.H."/>
            <person name="Bhonagiri V."/>
            <person name="Zhang X."/>
            <person name="Suruliraj S."/>
            <person name="Warren W."/>
            <person name="Mitreva M."/>
            <person name="Mardis E.R."/>
            <person name="Wilson R.K."/>
        </authorList>
    </citation>
    <scope>NUCLEOTIDE SEQUENCE [LARGE SCALE GENOMIC DNA]</scope>
    <source>
        <strain evidence="3 4">505</strain>
    </source>
</reference>
<evidence type="ECO:0000256" key="2">
    <source>
        <dbReference type="SAM" id="Phobius"/>
    </source>
</evidence>
<organism evidence="3 4">
    <name type="scientific">Enterococcus faecium 505</name>
    <dbReference type="NCBI Taxonomy" id="1134806"/>
    <lineage>
        <taxon>Bacteria</taxon>
        <taxon>Bacillati</taxon>
        <taxon>Bacillota</taxon>
        <taxon>Bacilli</taxon>
        <taxon>Lactobacillales</taxon>
        <taxon>Enterococcaceae</taxon>
        <taxon>Enterococcus</taxon>
    </lineage>
</organism>
<proteinExistence type="predicted"/>
<keyword evidence="2" id="KW-0812">Transmembrane</keyword>
<name>J7CT09_ENTFC</name>
<gene>
    <name evidence="3" type="ORF">HMPREF1348_02353</name>
</gene>
<feature type="region of interest" description="Disordered" evidence="1">
    <location>
        <begin position="1"/>
        <end position="31"/>
    </location>
</feature>
<dbReference type="EMBL" id="AMBL01000079">
    <property type="protein sequence ID" value="EJY43595.1"/>
    <property type="molecule type" value="Genomic_DNA"/>
</dbReference>
<dbReference type="Proteomes" id="UP000006403">
    <property type="component" value="Unassembled WGS sequence"/>
</dbReference>
<keyword evidence="2" id="KW-1133">Transmembrane helix</keyword>
<evidence type="ECO:0000313" key="4">
    <source>
        <dbReference type="Proteomes" id="UP000006403"/>
    </source>
</evidence>
<evidence type="ECO:0000256" key="1">
    <source>
        <dbReference type="SAM" id="MobiDB-lite"/>
    </source>
</evidence>
<keyword evidence="2" id="KW-0472">Membrane</keyword>
<dbReference type="AlphaFoldDB" id="J7CT09"/>